<dbReference type="InParanoid" id="D8PS49"/>
<dbReference type="AlphaFoldDB" id="D8PS49"/>
<dbReference type="STRING" id="578458.D8PS49"/>
<dbReference type="Proteomes" id="UP000007431">
    <property type="component" value="Unassembled WGS sequence"/>
</dbReference>
<reference evidence="1 2" key="1">
    <citation type="journal article" date="2010" name="Nat. Biotechnol.">
        <title>Genome sequence of the model mushroom Schizophyllum commune.</title>
        <authorList>
            <person name="Ohm R.A."/>
            <person name="de Jong J.F."/>
            <person name="Lugones L.G."/>
            <person name="Aerts A."/>
            <person name="Kothe E."/>
            <person name="Stajich J.E."/>
            <person name="de Vries R.P."/>
            <person name="Record E."/>
            <person name="Levasseur A."/>
            <person name="Baker S.E."/>
            <person name="Bartholomew K.A."/>
            <person name="Coutinho P.M."/>
            <person name="Erdmann S."/>
            <person name="Fowler T.J."/>
            <person name="Gathman A.C."/>
            <person name="Lombard V."/>
            <person name="Henrissat B."/>
            <person name="Knabe N."/>
            <person name="Kuees U."/>
            <person name="Lilly W.W."/>
            <person name="Lindquist E."/>
            <person name="Lucas S."/>
            <person name="Magnuson J.K."/>
            <person name="Piumi F."/>
            <person name="Raudaskoski M."/>
            <person name="Salamov A."/>
            <person name="Schmutz J."/>
            <person name="Schwarze F.W.M.R."/>
            <person name="vanKuyk P.A."/>
            <person name="Horton J.S."/>
            <person name="Grigoriev I.V."/>
            <person name="Woesten H.A.B."/>
        </authorList>
    </citation>
    <scope>NUCLEOTIDE SEQUENCE [LARGE SCALE GENOMIC DNA]</scope>
    <source>
        <strain evidence="2">H4-8 / FGSC 9210</strain>
    </source>
</reference>
<name>D8PS49_SCHCM</name>
<dbReference type="HOGENOM" id="CLU_2428317_0_0_1"/>
<protein>
    <submittedName>
        <fullName evidence="1">Uncharacterized protein</fullName>
    </submittedName>
</protein>
<accession>D8PS49</accession>
<proteinExistence type="predicted"/>
<dbReference type="OMA" id="NGHKETI"/>
<evidence type="ECO:0000313" key="1">
    <source>
        <dbReference type="EMBL" id="EFJ01858.1"/>
    </source>
</evidence>
<gene>
    <name evidence="1" type="ORF">SCHCODRAFT_83890</name>
</gene>
<keyword evidence="2" id="KW-1185">Reference proteome</keyword>
<dbReference type="VEuPathDB" id="FungiDB:SCHCODRAFT_02667017"/>
<evidence type="ECO:0000313" key="2">
    <source>
        <dbReference type="Proteomes" id="UP000007431"/>
    </source>
</evidence>
<dbReference type="eggNOG" id="KOG2636">
    <property type="taxonomic scope" value="Eukaryota"/>
</dbReference>
<dbReference type="EMBL" id="GL377302">
    <property type="protein sequence ID" value="EFJ01858.1"/>
    <property type="molecule type" value="Genomic_DNA"/>
</dbReference>
<organism evidence="2">
    <name type="scientific">Schizophyllum commune (strain H4-8 / FGSC 9210)</name>
    <name type="common">Split gill fungus</name>
    <dbReference type="NCBI Taxonomy" id="578458"/>
    <lineage>
        <taxon>Eukaryota</taxon>
        <taxon>Fungi</taxon>
        <taxon>Dikarya</taxon>
        <taxon>Basidiomycota</taxon>
        <taxon>Agaricomycotina</taxon>
        <taxon>Agaricomycetes</taxon>
        <taxon>Agaricomycetidae</taxon>
        <taxon>Agaricales</taxon>
        <taxon>Schizophyllaceae</taxon>
        <taxon>Schizophyllum</taxon>
    </lineage>
</organism>
<sequence length="91" mass="10661">MDSIFEVQRQTHEEVERYERALYTLLSRNQPTHEGKLQTEHKASQILDRISSKATTLNTLYQDKDTIKAEADRISAASRPDDLTEFYSRWS</sequence>